<evidence type="ECO:0000313" key="3">
    <source>
        <dbReference type="EMBL" id="MUG44946.1"/>
    </source>
</evidence>
<dbReference type="RefSeq" id="WP_155610341.1">
    <property type="nucleotide sequence ID" value="NZ_WNZW01000002.1"/>
</dbReference>
<dbReference type="AlphaFoldDB" id="A0A7X2YZR0"/>
<comment type="caution">
    <text evidence="3">The sequence shown here is derived from an EMBL/GenBank/DDBJ whole genome shotgun (WGS) entry which is preliminary data.</text>
</comment>
<name>A0A7X2YZR0_9BACL</name>
<keyword evidence="1" id="KW-0175">Coiled coil</keyword>
<organism evidence="3 4">
    <name type="scientific">Paenibacillus woosongensis</name>
    <dbReference type="NCBI Taxonomy" id="307580"/>
    <lineage>
        <taxon>Bacteria</taxon>
        <taxon>Bacillati</taxon>
        <taxon>Bacillota</taxon>
        <taxon>Bacilli</taxon>
        <taxon>Bacillales</taxon>
        <taxon>Paenibacillaceae</taxon>
        <taxon>Paenibacillus</taxon>
    </lineage>
</organism>
<dbReference type="OrthoDB" id="9925909at2"/>
<keyword evidence="2" id="KW-1133">Transmembrane helix</keyword>
<keyword evidence="2" id="KW-0812">Transmembrane</keyword>
<sequence>MSKQMTVLQSEIEDLAKIKITDDMLSKVDISSLIPKITEVVGHLDDAQDSLDKLSEQGMFKMWWGSFTGGNDKVLANAEKTLIESSKMNIGLAMLTTMYAKVIKDQQNVLQQQQRELKEQNDAIREQQEHIEQLWGISHDQAKQILAVIRDQQTMIDEAEQRLILQFRQEQELGNEKLQQEMKKQRDVLEIWRKELLEQLRQEIAEEQQMQAKTAEKLIFRKLLWWVGGALLVSLSASYLINTINP</sequence>
<dbReference type="EMBL" id="WNZW01000002">
    <property type="protein sequence ID" value="MUG44946.1"/>
    <property type="molecule type" value="Genomic_DNA"/>
</dbReference>
<evidence type="ECO:0000313" key="4">
    <source>
        <dbReference type="Proteomes" id="UP000447876"/>
    </source>
</evidence>
<evidence type="ECO:0000256" key="1">
    <source>
        <dbReference type="SAM" id="Coils"/>
    </source>
</evidence>
<keyword evidence="2" id="KW-0472">Membrane</keyword>
<reference evidence="3 4" key="1">
    <citation type="submission" date="2019-11" db="EMBL/GenBank/DDBJ databases">
        <title>Draft genome sequences of five Paenibacillus species of dairy origin.</title>
        <authorList>
            <person name="Olajide A.M."/>
            <person name="Chen S."/>
            <person name="Lapointe G."/>
        </authorList>
    </citation>
    <scope>NUCLEOTIDE SEQUENCE [LARGE SCALE GENOMIC DNA]</scope>
    <source>
        <strain evidence="3 4">12CR55</strain>
    </source>
</reference>
<evidence type="ECO:0000256" key="2">
    <source>
        <dbReference type="SAM" id="Phobius"/>
    </source>
</evidence>
<feature type="coiled-coil region" evidence="1">
    <location>
        <begin position="100"/>
        <end position="217"/>
    </location>
</feature>
<gene>
    <name evidence="3" type="ORF">GNP95_08040</name>
</gene>
<dbReference type="Proteomes" id="UP000447876">
    <property type="component" value="Unassembled WGS sequence"/>
</dbReference>
<proteinExistence type="predicted"/>
<feature type="transmembrane region" description="Helical" evidence="2">
    <location>
        <begin position="223"/>
        <end position="241"/>
    </location>
</feature>
<accession>A0A7X2YZR0</accession>
<protein>
    <submittedName>
        <fullName evidence="3">Uncharacterized protein</fullName>
    </submittedName>
</protein>